<name>A0A6J2KKP3_BOMMA</name>
<protein>
    <submittedName>
        <fullName evidence="4">Uncharacterized protein LOC114252558</fullName>
    </submittedName>
</protein>
<feature type="chain" id="PRO_5026729487" evidence="2">
    <location>
        <begin position="20"/>
        <end position="167"/>
    </location>
</feature>
<dbReference type="Proteomes" id="UP000504629">
    <property type="component" value="Unplaced"/>
</dbReference>
<keyword evidence="3" id="KW-1185">Reference proteome</keyword>
<keyword evidence="2" id="KW-0732">Signal</keyword>
<sequence>MRWTTVFTTILITSTNTRAQSTDDLQTFKFTNFAPSTVNFHDIYTNTLALLSDEPTLSTKDDIHISGMPTQFIEFQLPTKTDMSTTTPKINFSDTSQVSEGTEEGSATSTLPTTRKTIEKELRSQNTVPSRNMQRGVLDLLLPAYRVKTFKNVFDTFRKVLSYTFRK</sequence>
<proteinExistence type="predicted"/>
<feature type="region of interest" description="Disordered" evidence="1">
    <location>
        <begin position="91"/>
        <end position="111"/>
    </location>
</feature>
<feature type="signal peptide" evidence="2">
    <location>
        <begin position="1"/>
        <end position="19"/>
    </location>
</feature>
<dbReference type="RefSeq" id="XP_028042916.1">
    <property type="nucleotide sequence ID" value="XM_028187115.1"/>
</dbReference>
<evidence type="ECO:0000256" key="2">
    <source>
        <dbReference type="SAM" id="SignalP"/>
    </source>
</evidence>
<dbReference type="KEGG" id="bman:114252558"/>
<dbReference type="GeneID" id="114252558"/>
<evidence type="ECO:0000313" key="3">
    <source>
        <dbReference type="Proteomes" id="UP000504629"/>
    </source>
</evidence>
<accession>A0A6J2KKP3</accession>
<evidence type="ECO:0000256" key="1">
    <source>
        <dbReference type="SAM" id="MobiDB-lite"/>
    </source>
</evidence>
<reference evidence="4" key="1">
    <citation type="submission" date="2025-08" db="UniProtKB">
        <authorList>
            <consortium name="RefSeq"/>
        </authorList>
    </citation>
    <scope>IDENTIFICATION</scope>
    <source>
        <tissue evidence="4">Silk gland</tissue>
    </source>
</reference>
<gene>
    <name evidence="4" type="primary">LOC114252558</name>
</gene>
<organism evidence="3 4">
    <name type="scientific">Bombyx mandarina</name>
    <name type="common">Wild silk moth</name>
    <name type="synonym">Wild silkworm</name>
    <dbReference type="NCBI Taxonomy" id="7092"/>
    <lineage>
        <taxon>Eukaryota</taxon>
        <taxon>Metazoa</taxon>
        <taxon>Ecdysozoa</taxon>
        <taxon>Arthropoda</taxon>
        <taxon>Hexapoda</taxon>
        <taxon>Insecta</taxon>
        <taxon>Pterygota</taxon>
        <taxon>Neoptera</taxon>
        <taxon>Endopterygota</taxon>
        <taxon>Lepidoptera</taxon>
        <taxon>Glossata</taxon>
        <taxon>Ditrysia</taxon>
        <taxon>Bombycoidea</taxon>
        <taxon>Bombycidae</taxon>
        <taxon>Bombycinae</taxon>
        <taxon>Bombyx</taxon>
    </lineage>
</organism>
<evidence type="ECO:0000313" key="4">
    <source>
        <dbReference type="RefSeq" id="XP_028042916.1"/>
    </source>
</evidence>
<dbReference type="OrthoDB" id="7481309at2759"/>
<dbReference type="AlphaFoldDB" id="A0A6J2KKP3"/>